<keyword evidence="1" id="KW-1133">Transmembrane helix</keyword>
<comment type="caution">
    <text evidence="2">The sequence shown here is derived from an EMBL/GenBank/DDBJ whole genome shotgun (WGS) entry which is preliminary data.</text>
</comment>
<proteinExistence type="predicted"/>
<name>A0ABR2A4H6_9ROSI</name>
<dbReference type="EMBL" id="JBBPBN010000375">
    <property type="protein sequence ID" value="KAK8487861.1"/>
    <property type="molecule type" value="Genomic_DNA"/>
</dbReference>
<evidence type="ECO:0000313" key="3">
    <source>
        <dbReference type="Proteomes" id="UP001396334"/>
    </source>
</evidence>
<protein>
    <submittedName>
        <fullName evidence="2">Uncharacterized protein</fullName>
    </submittedName>
</protein>
<keyword evidence="1" id="KW-0472">Membrane</keyword>
<gene>
    <name evidence="2" type="ORF">V6N11_047418</name>
</gene>
<organism evidence="2 3">
    <name type="scientific">Hibiscus sabdariffa</name>
    <name type="common">roselle</name>
    <dbReference type="NCBI Taxonomy" id="183260"/>
    <lineage>
        <taxon>Eukaryota</taxon>
        <taxon>Viridiplantae</taxon>
        <taxon>Streptophyta</taxon>
        <taxon>Embryophyta</taxon>
        <taxon>Tracheophyta</taxon>
        <taxon>Spermatophyta</taxon>
        <taxon>Magnoliopsida</taxon>
        <taxon>eudicotyledons</taxon>
        <taxon>Gunneridae</taxon>
        <taxon>Pentapetalae</taxon>
        <taxon>rosids</taxon>
        <taxon>malvids</taxon>
        <taxon>Malvales</taxon>
        <taxon>Malvaceae</taxon>
        <taxon>Malvoideae</taxon>
        <taxon>Hibiscus</taxon>
    </lineage>
</organism>
<keyword evidence="1" id="KW-0812">Transmembrane</keyword>
<accession>A0ABR2A4H6</accession>
<evidence type="ECO:0000256" key="1">
    <source>
        <dbReference type="SAM" id="Phobius"/>
    </source>
</evidence>
<reference evidence="2 3" key="1">
    <citation type="journal article" date="2024" name="G3 (Bethesda)">
        <title>Genome assembly of Hibiscus sabdariffa L. provides insights into metabolisms of medicinal natural products.</title>
        <authorList>
            <person name="Kim T."/>
        </authorList>
    </citation>
    <scope>NUCLEOTIDE SEQUENCE [LARGE SCALE GENOMIC DNA]</scope>
    <source>
        <strain evidence="2">TK-2024</strain>
        <tissue evidence="2">Old leaves</tissue>
    </source>
</reference>
<feature type="transmembrane region" description="Helical" evidence="1">
    <location>
        <begin position="59"/>
        <end position="76"/>
    </location>
</feature>
<feature type="transmembrane region" description="Helical" evidence="1">
    <location>
        <begin position="33"/>
        <end position="53"/>
    </location>
</feature>
<evidence type="ECO:0000313" key="2">
    <source>
        <dbReference type="EMBL" id="KAK8487861.1"/>
    </source>
</evidence>
<dbReference type="Proteomes" id="UP001396334">
    <property type="component" value="Unassembled WGS sequence"/>
</dbReference>
<sequence length="81" mass="8944">MESPTEHKLVPNLLGGRGRGRGPLFCESFDICLVRLWALNLLIGSGAIILSGYRLNSPFFTICSFFWVILELLLVGSENCA</sequence>
<keyword evidence="3" id="KW-1185">Reference proteome</keyword>